<reference evidence="1" key="1">
    <citation type="submission" date="2020-04" db="EMBL/GenBank/DDBJ databases">
        <authorList>
            <person name="Chiriac C."/>
            <person name="Salcher M."/>
            <person name="Ghai R."/>
            <person name="Kavagutti S V."/>
        </authorList>
    </citation>
    <scope>NUCLEOTIDE SEQUENCE</scope>
</reference>
<gene>
    <name evidence="1" type="ORF">UFOVP123_66</name>
</gene>
<sequence length="64" mass="7172">MNELEVILSMDAMRAMLDGNKIVFDCEPEGLRVILVCDANAMRTFKEHITRAMLVHLPGPTSIN</sequence>
<proteinExistence type="predicted"/>
<accession>A0A6J5LAW6</accession>
<organism evidence="1">
    <name type="scientific">uncultured Caudovirales phage</name>
    <dbReference type="NCBI Taxonomy" id="2100421"/>
    <lineage>
        <taxon>Viruses</taxon>
        <taxon>Duplodnaviria</taxon>
        <taxon>Heunggongvirae</taxon>
        <taxon>Uroviricota</taxon>
        <taxon>Caudoviricetes</taxon>
        <taxon>Peduoviridae</taxon>
        <taxon>Maltschvirus</taxon>
        <taxon>Maltschvirus maltsch</taxon>
    </lineage>
</organism>
<evidence type="ECO:0000313" key="1">
    <source>
        <dbReference type="EMBL" id="CAB4131185.1"/>
    </source>
</evidence>
<name>A0A6J5LAW6_9CAUD</name>
<protein>
    <submittedName>
        <fullName evidence="1">Uncharacterized protein</fullName>
    </submittedName>
</protein>
<dbReference type="EMBL" id="LR796244">
    <property type="protein sequence ID" value="CAB4131185.1"/>
    <property type="molecule type" value="Genomic_DNA"/>
</dbReference>